<evidence type="ECO:0000313" key="2">
    <source>
        <dbReference type="Proteomes" id="UP000306402"/>
    </source>
</evidence>
<accession>A0A5R9L492</accession>
<dbReference type="Proteomes" id="UP000306402">
    <property type="component" value="Unassembled WGS sequence"/>
</dbReference>
<protein>
    <submittedName>
        <fullName evidence="1">Uncharacterized protein</fullName>
    </submittedName>
</protein>
<dbReference type="OrthoDB" id="836926at2"/>
<keyword evidence="2" id="KW-1185">Reference proteome</keyword>
<dbReference type="RefSeq" id="WP_138364610.1">
    <property type="nucleotide sequence ID" value="NZ_VCEJ01000002.1"/>
</dbReference>
<comment type="caution">
    <text evidence="1">The sequence shown here is derived from an EMBL/GenBank/DDBJ whole genome shotgun (WGS) entry which is preliminary data.</text>
</comment>
<gene>
    <name evidence="1" type="ORF">FEN17_07295</name>
</gene>
<name>A0A5R9L492_9BACT</name>
<dbReference type="EMBL" id="VCEJ01000002">
    <property type="protein sequence ID" value="TLV03402.1"/>
    <property type="molecule type" value="Genomic_DNA"/>
</dbReference>
<organism evidence="1 2">
    <name type="scientific">Dyadobacter luticola</name>
    <dbReference type="NCBI Taxonomy" id="1979387"/>
    <lineage>
        <taxon>Bacteria</taxon>
        <taxon>Pseudomonadati</taxon>
        <taxon>Bacteroidota</taxon>
        <taxon>Cytophagia</taxon>
        <taxon>Cytophagales</taxon>
        <taxon>Spirosomataceae</taxon>
        <taxon>Dyadobacter</taxon>
    </lineage>
</organism>
<evidence type="ECO:0000313" key="1">
    <source>
        <dbReference type="EMBL" id="TLV03402.1"/>
    </source>
</evidence>
<dbReference type="AlphaFoldDB" id="A0A5R9L492"/>
<sequence>MSCNALKDSPKYKLTDGLYQTKTQGKKSRVYVKNDGDSILVYKVEKGWKQLKPQPERLKPTVYAVGKGDKEIESSNYRKSAFDLDVLTMPFKYRPSTRSFSPQLSNHLNGAIYIGYRRDAYQLSYNQNPIGQVSQHITHLGLSGGFATGIGVTPMNPWVTQNNINVEYDGFIWSKALVIMAAVEKLNFGLALGMDHLLESNKKYWIYQGKPYLGLTVGLNLN</sequence>
<reference evidence="1 2" key="1">
    <citation type="submission" date="2019-05" db="EMBL/GenBank/DDBJ databases">
        <authorList>
            <person name="Qu J.-H."/>
        </authorList>
    </citation>
    <scope>NUCLEOTIDE SEQUENCE [LARGE SCALE GENOMIC DNA]</scope>
    <source>
        <strain evidence="1 2">T17</strain>
    </source>
</reference>
<proteinExistence type="predicted"/>